<keyword evidence="3" id="KW-0645">Protease</keyword>
<feature type="chain" id="PRO_5039294991" evidence="1">
    <location>
        <begin position="17"/>
        <end position="432"/>
    </location>
</feature>
<feature type="domain" description="Beta-lactamase-related" evidence="2">
    <location>
        <begin position="80"/>
        <end position="375"/>
    </location>
</feature>
<dbReference type="OrthoDB" id="3174977at2"/>
<dbReference type="InterPro" id="IPR012338">
    <property type="entry name" value="Beta-lactam/transpept-like"/>
</dbReference>
<dbReference type="Pfam" id="PF00144">
    <property type="entry name" value="Beta-lactamase"/>
    <property type="match status" value="1"/>
</dbReference>
<dbReference type="PROSITE" id="PS51257">
    <property type="entry name" value="PROKAR_LIPOPROTEIN"/>
    <property type="match status" value="1"/>
</dbReference>
<dbReference type="SUPFAM" id="SSF56601">
    <property type="entry name" value="beta-lactamase/transpeptidase-like"/>
    <property type="match status" value="1"/>
</dbReference>
<dbReference type="RefSeq" id="WP_045263851.1">
    <property type="nucleotide sequence ID" value="NZ_JYIV01000026.1"/>
</dbReference>
<dbReference type="InterPro" id="IPR050491">
    <property type="entry name" value="AmpC-like"/>
</dbReference>
<dbReference type="Gene3D" id="3.40.710.10">
    <property type="entry name" value="DD-peptidase/beta-lactamase superfamily"/>
    <property type="match status" value="1"/>
</dbReference>
<dbReference type="PANTHER" id="PTHR46825:SF7">
    <property type="entry name" value="D-ALANYL-D-ALANINE CARBOXYPEPTIDASE"/>
    <property type="match status" value="1"/>
</dbReference>
<dbReference type="AlphaFoldDB" id="A0A0F0KNQ1"/>
<sequence length="432" mass="44423">MQLLSSRRWRAATATAAVLALVLTGCSSEESFSYTPPAQVDGSLPDDTVAAMQAAVDNALVSSGATAAIVGVWAPWSGSWVAASGAQTREGGAKVSTDMSFRIADVTRLMTCDVLYALADRNVVELDANVADYVSGVADMKDEGITLLDLCNGTSGAGSSEGTVKSAWLNTPDRVWSPLELAGFGLARERVAPHTTYRDSDAGYLLLGLALERASGMSASELIAEYVTEPLGLSETSLPSPAPAKPGTDAALNGHYLNPVEGGYDCAAPVDITTLSSSTGFTDSGVVSTITDLGRYAQAEAAQVLRGDKKDKPNRFGAPLPGADGAASWYQATGGAYLVGSMIGQHGWTPGYATAAYSDPTTGFTVAVVLNDSTAGAQFAQHLSWELAAIASKAPAAAGQTAPEFGLPFTAEQYHQAITDAAIPCVAPPAAE</sequence>
<keyword evidence="3" id="KW-0378">Hydrolase</keyword>
<keyword evidence="1" id="KW-0732">Signal</keyword>
<proteinExistence type="predicted"/>
<protein>
    <submittedName>
        <fullName evidence="3">D-alanyl-D-alanine carboxypeptidase</fullName>
        <ecNumber evidence="3">3.4.16.4</ecNumber>
    </submittedName>
</protein>
<dbReference type="Proteomes" id="UP000033725">
    <property type="component" value="Unassembled WGS sequence"/>
</dbReference>
<organism evidence="3 4">
    <name type="scientific">Microbacterium oxydans</name>
    <dbReference type="NCBI Taxonomy" id="82380"/>
    <lineage>
        <taxon>Bacteria</taxon>
        <taxon>Bacillati</taxon>
        <taxon>Actinomycetota</taxon>
        <taxon>Actinomycetes</taxon>
        <taxon>Micrococcales</taxon>
        <taxon>Microbacteriaceae</taxon>
        <taxon>Microbacterium</taxon>
    </lineage>
</organism>
<comment type="caution">
    <text evidence="3">The sequence shown here is derived from an EMBL/GenBank/DDBJ whole genome shotgun (WGS) entry which is preliminary data.</text>
</comment>
<dbReference type="EMBL" id="JYIV01000026">
    <property type="protein sequence ID" value="KJL22089.1"/>
    <property type="molecule type" value="Genomic_DNA"/>
</dbReference>
<dbReference type="PANTHER" id="PTHR46825">
    <property type="entry name" value="D-ALANYL-D-ALANINE-CARBOXYPEPTIDASE/ENDOPEPTIDASE AMPH"/>
    <property type="match status" value="1"/>
</dbReference>
<accession>A0A0F0KNQ1</accession>
<gene>
    <name evidence="3" type="ORF">RN51_01968</name>
</gene>
<dbReference type="InterPro" id="IPR001466">
    <property type="entry name" value="Beta-lactam-related"/>
</dbReference>
<name>A0A0F0KNQ1_9MICO</name>
<keyword evidence="3" id="KW-0121">Carboxypeptidase</keyword>
<feature type="signal peptide" evidence="1">
    <location>
        <begin position="1"/>
        <end position="16"/>
    </location>
</feature>
<reference evidence="3 4" key="1">
    <citation type="submission" date="2015-02" db="EMBL/GenBank/DDBJ databases">
        <title>Draft genome sequences of ten Microbacterium spp. with emphasis on heavy metal contaminated environments.</title>
        <authorList>
            <person name="Corretto E."/>
        </authorList>
    </citation>
    <scope>NUCLEOTIDE SEQUENCE [LARGE SCALE GENOMIC DNA]</scope>
    <source>
        <strain evidence="3 4">BEL163</strain>
    </source>
</reference>
<evidence type="ECO:0000256" key="1">
    <source>
        <dbReference type="SAM" id="SignalP"/>
    </source>
</evidence>
<evidence type="ECO:0000259" key="2">
    <source>
        <dbReference type="Pfam" id="PF00144"/>
    </source>
</evidence>
<evidence type="ECO:0000313" key="3">
    <source>
        <dbReference type="EMBL" id="KJL22089.1"/>
    </source>
</evidence>
<evidence type="ECO:0000313" key="4">
    <source>
        <dbReference type="Proteomes" id="UP000033725"/>
    </source>
</evidence>
<dbReference type="GO" id="GO:0009002">
    <property type="term" value="F:serine-type D-Ala-D-Ala carboxypeptidase activity"/>
    <property type="evidence" value="ECO:0007669"/>
    <property type="project" value="UniProtKB-EC"/>
</dbReference>
<dbReference type="PATRIC" id="fig|82380.10.peg.1979"/>
<dbReference type="EC" id="3.4.16.4" evidence="3"/>